<keyword evidence="3" id="KW-0536">Nodulation</keyword>
<name>A0A2A7SBE3_BURGA</name>
<evidence type="ECO:0000256" key="5">
    <source>
        <dbReference type="ARBA" id="ARBA00022519"/>
    </source>
</evidence>
<proteinExistence type="inferred from homology"/>
<dbReference type="GO" id="GO:0016887">
    <property type="term" value="F:ATP hydrolysis activity"/>
    <property type="evidence" value="ECO:0007669"/>
    <property type="project" value="InterPro"/>
</dbReference>
<reference evidence="11" key="1">
    <citation type="submission" date="2017-09" db="EMBL/GenBank/DDBJ databases">
        <title>FDA dAtabase for Regulatory Grade micrObial Sequences (FDA-ARGOS): Supporting development and validation of Infectious Disease Dx tests.</title>
        <authorList>
            <person name="Minogue T."/>
            <person name="Wolcott M."/>
            <person name="Wasieloski L."/>
            <person name="Aguilar W."/>
            <person name="Moore D."/>
            <person name="Tallon L."/>
            <person name="Sadzewicz L."/>
            <person name="Ott S."/>
            <person name="Zhao X."/>
            <person name="Nagaraj S."/>
            <person name="Vavikolanu K."/>
            <person name="Aluvathingal J."/>
            <person name="Nadendla S."/>
            <person name="Sichtig H."/>
        </authorList>
    </citation>
    <scope>NUCLEOTIDE SEQUENCE [LARGE SCALE GENOMIC DNA]</scope>
    <source>
        <strain evidence="11">FDAARGOS_390</strain>
    </source>
</reference>
<dbReference type="RefSeq" id="WP_096751844.1">
    <property type="nucleotide sequence ID" value="NZ_CADEPO010000015.1"/>
</dbReference>
<evidence type="ECO:0000256" key="4">
    <source>
        <dbReference type="ARBA" id="ARBA00022475"/>
    </source>
</evidence>
<comment type="similarity">
    <text evidence="1">Belongs to the ABC transporter superfamily.</text>
</comment>
<evidence type="ECO:0000256" key="3">
    <source>
        <dbReference type="ARBA" id="ARBA00022458"/>
    </source>
</evidence>
<evidence type="ECO:0000256" key="8">
    <source>
        <dbReference type="SAM" id="MobiDB-lite"/>
    </source>
</evidence>
<dbReference type="SMART" id="SM00382">
    <property type="entry name" value="AAA"/>
    <property type="match status" value="1"/>
</dbReference>
<protein>
    <submittedName>
        <fullName evidence="10">ABC transporter ATP-binding protein</fullName>
    </submittedName>
</protein>
<organism evidence="10 11">
    <name type="scientific">Burkholderia gladioli</name>
    <name type="common">Pseudomonas marginata</name>
    <name type="synonym">Phytomonas marginata</name>
    <dbReference type="NCBI Taxonomy" id="28095"/>
    <lineage>
        <taxon>Bacteria</taxon>
        <taxon>Pseudomonadati</taxon>
        <taxon>Pseudomonadota</taxon>
        <taxon>Betaproteobacteria</taxon>
        <taxon>Burkholderiales</taxon>
        <taxon>Burkholderiaceae</taxon>
        <taxon>Burkholderia</taxon>
    </lineage>
</organism>
<dbReference type="Pfam" id="PF00005">
    <property type="entry name" value="ABC_tran"/>
    <property type="match status" value="1"/>
</dbReference>
<feature type="domain" description="ABC transporter" evidence="9">
    <location>
        <begin position="42"/>
        <end position="271"/>
    </location>
</feature>
<evidence type="ECO:0000256" key="2">
    <source>
        <dbReference type="ARBA" id="ARBA00022448"/>
    </source>
</evidence>
<keyword evidence="2" id="KW-0813">Transport</keyword>
<dbReference type="Proteomes" id="UP000220629">
    <property type="component" value="Unassembled WGS sequence"/>
</dbReference>
<evidence type="ECO:0000313" key="11">
    <source>
        <dbReference type="Proteomes" id="UP000220629"/>
    </source>
</evidence>
<evidence type="ECO:0000256" key="7">
    <source>
        <dbReference type="ARBA" id="ARBA00022840"/>
    </source>
</evidence>
<dbReference type="InterPro" id="IPR003439">
    <property type="entry name" value="ABC_transporter-like_ATP-bd"/>
</dbReference>
<accession>A0A2A7SBE3</accession>
<dbReference type="PROSITE" id="PS50893">
    <property type="entry name" value="ABC_TRANSPORTER_2"/>
    <property type="match status" value="1"/>
</dbReference>
<evidence type="ECO:0000259" key="9">
    <source>
        <dbReference type="PROSITE" id="PS50893"/>
    </source>
</evidence>
<evidence type="ECO:0000313" key="10">
    <source>
        <dbReference type="EMBL" id="PEH40729.1"/>
    </source>
</evidence>
<keyword evidence="6" id="KW-0547">Nucleotide-binding</keyword>
<dbReference type="InterPro" id="IPR050763">
    <property type="entry name" value="ABC_transporter_ATP-binding"/>
</dbReference>
<dbReference type="PANTHER" id="PTHR42711">
    <property type="entry name" value="ABC TRANSPORTER ATP-BINDING PROTEIN"/>
    <property type="match status" value="1"/>
</dbReference>
<dbReference type="Gene3D" id="3.40.50.300">
    <property type="entry name" value="P-loop containing nucleotide triphosphate hydrolases"/>
    <property type="match status" value="1"/>
</dbReference>
<dbReference type="InterPro" id="IPR027417">
    <property type="entry name" value="P-loop_NTPase"/>
</dbReference>
<gene>
    <name evidence="10" type="ORF">CRM94_00255</name>
</gene>
<dbReference type="GO" id="GO:0005524">
    <property type="term" value="F:ATP binding"/>
    <property type="evidence" value="ECO:0007669"/>
    <property type="project" value="UniProtKB-KW"/>
</dbReference>
<evidence type="ECO:0000256" key="6">
    <source>
        <dbReference type="ARBA" id="ARBA00022741"/>
    </source>
</evidence>
<dbReference type="EMBL" id="PDDY01000001">
    <property type="protein sequence ID" value="PEH40729.1"/>
    <property type="molecule type" value="Genomic_DNA"/>
</dbReference>
<evidence type="ECO:0000256" key="1">
    <source>
        <dbReference type="ARBA" id="ARBA00005417"/>
    </source>
</evidence>
<keyword evidence="7 10" id="KW-0067">ATP-binding</keyword>
<comment type="caution">
    <text evidence="10">The sequence shown here is derived from an EMBL/GenBank/DDBJ whole genome shotgun (WGS) entry which is preliminary data.</text>
</comment>
<sequence>MSVPLLTTLRAVLSPSPAPERAAPAGTRRSRPPRDEPPAPGPEEAALAAASIEIAAGDFRFSARDVAFRRGAVTAIVGPNGAGKSTLLEALLGFRRGGRQMRVLGAPARRFMGDTAALRRLGAQLQKVDYPDHMRVGEIVALHRAMYRRVDETVSAALGIPELLAKPCRALSKGQRQRVDLHVALAHRPELVVLDEPFTGLDRRYTGEVIELLRAPAGNGAPASVVMICHSAEELAIVDDLVWVRDGGIRYQGTQAALKASLVGEARAVLHCGNRLESEQLQARLATLPGVVNQRARGELAIEVFGDASLHPAVHALVGEQRIQHLELAPSTAADLLRVCTEGPRDD</sequence>
<feature type="region of interest" description="Disordered" evidence="8">
    <location>
        <begin position="1"/>
        <end position="43"/>
    </location>
</feature>
<dbReference type="InterPro" id="IPR003593">
    <property type="entry name" value="AAA+_ATPase"/>
</dbReference>
<dbReference type="AlphaFoldDB" id="A0A2A7SBE3"/>
<dbReference type="SUPFAM" id="SSF52540">
    <property type="entry name" value="P-loop containing nucleoside triphosphate hydrolases"/>
    <property type="match status" value="1"/>
</dbReference>
<dbReference type="PANTHER" id="PTHR42711:SF5">
    <property type="entry name" value="ABC TRANSPORTER ATP-BINDING PROTEIN NATA"/>
    <property type="match status" value="1"/>
</dbReference>
<keyword evidence="5" id="KW-0472">Membrane</keyword>
<keyword evidence="4" id="KW-1003">Cell membrane</keyword>
<keyword evidence="5" id="KW-0997">Cell inner membrane</keyword>